<feature type="domain" description="PLD phosphodiesterase" evidence="1">
    <location>
        <begin position="284"/>
        <end position="311"/>
    </location>
</feature>
<evidence type="ECO:0000259" key="1">
    <source>
        <dbReference type="PROSITE" id="PS50035"/>
    </source>
</evidence>
<evidence type="ECO:0000313" key="3">
    <source>
        <dbReference type="Proteomes" id="UP000033876"/>
    </source>
</evidence>
<name>A0A0G0H7K3_9BACT</name>
<proteinExistence type="predicted"/>
<dbReference type="GO" id="GO:0016020">
    <property type="term" value="C:membrane"/>
    <property type="evidence" value="ECO:0007669"/>
    <property type="project" value="TreeGrafter"/>
</dbReference>
<organism evidence="2 3">
    <name type="scientific">Candidatus Nomurabacteria bacterium GW2011_GWB1_37_5</name>
    <dbReference type="NCBI Taxonomy" id="1618742"/>
    <lineage>
        <taxon>Bacteria</taxon>
        <taxon>Candidatus Nomuraibacteriota</taxon>
    </lineage>
</organism>
<dbReference type="PANTHER" id="PTHR21248">
    <property type="entry name" value="CARDIOLIPIN SYNTHASE"/>
    <property type="match status" value="1"/>
</dbReference>
<dbReference type="SUPFAM" id="SSF56024">
    <property type="entry name" value="Phospholipase D/nuclease"/>
    <property type="match status" value="2"/>
</dbReference>
<gene>
    <name evidence="2" type="ORF">US50_C0045G0004</name>
</gene>
<dbReference type="InterPro" id="IPR001736">
    <property type="entry name" value="PLipase_D/transphosphatidylase"/>
</dbReference>
<dbReference type="Proteomes" id="UP000033876">
    <property type="component" value="Unassembled WGS sequence"/>
</dbReference>
<dbReference type="InterPro" id="IPR025202">
    <property type="entry name" value="PLD-like_dom"/>
</dbReference>
<dbReference type="PANTHER" id="PTHR21248:SF23">
    <property type="entry name" value="CARDIOLIPIN SYNTHASE B"/>
    <property type="match status" value="1"/>
</dbReference>
<protein>
    <submittedName>
        <fullName evidence="2">Phospholipase D/Transphosphatidylase</fullName>
    </submittedName>
</protein>
<dbReference type="GO" id="GO:0032049">
    <property type="term" value="P:cardiolipin biosynthetic process"/>
    <property type="evidence" value="ECO:0007669"/>
    <property type="project" value="UniProtKB-ARBA"/>
</dbReference>
<accession>A0A0G0H7K3</accession>
<feature type="domain" description="PLD phosphodiesterase" evidence="1">
    <location>
        <begin position="112"/>
        <end position="139"/>
    </location>
</feature>
<dbReference type="PATRIC" id="fig|1618742.3.peg.686"/>
<comment type="caution">
    <text evidence="2">The sequence shown here is derived from an EMBL/GenBank/DDBJ whole genome shotgun (WGS) entry which is preliminary data.</text>
</comment>
<dbReference type="GO" id="GO:0008808">
    <property type="term" value="F:cardiolipin synthase activity"/>
    <property type="evidence" value="ECO:0007669"/>
    <property type="project" value="TreeGrafter"/>
</dbReference>
<dbReference type="EMBL" id="LBTF01000045">
    <property type="protein sequence ID" value="KKQ34525.1"/>
    <property type="molecule type" value="Genomic_DNA"/>
</dbReference>
<sequence>MKLKNKQLRTYQSGNKVTFTKGGKEYFDALLRIINNAKNIIHLHTYILVADETGRMVVGALMDAVKRGVQVYLLIDAYGSRGLSRGFVSEIINSGINFRYFAPLISSEGLHLGRRLHQKIIVADFETALIGGINIADRYRGVGEQKPWLDFSILINGNICNEISIICSRFWKRKFITKKIRVQKRIGSDYPMIRIRRNDWMRRKSQISKSYKEAFTAAEKSITIVGAYFLPSRRLRKLIKSAIRRGVSVKIIISQKSDELVFGLAMDYLYGWLFKNGAQIYEYCPSVVHGKAAVVDNKWLTIGSHDLNFLSTYGLIETNVDVLDNDMAVEFNQYLEKIIDNDCRKITIEKFQKKWMFQGLLSWLAYYFMRISQWLVVFLTRKGVDYE</sequence>
<dbReference type="AlphaFoldDB" id="A0A0G0H7K3"/>
<dbReference type="SMART" id="SM00155">
    <property type="entry name" value="PLDc"/>
    <property type="match status" value="2"/>
</dbReference>
<evidence type="ECO:0000313" key="2">
    <source>
        <dbReference type="EMBL" id="KKQ34525.1"/>
    </source>
</evidence>
<dbReference type="PROSITE" id="PS50035">
    <property type="entry name" value="PLD"/>
    <property type="match status" value="2"/>
</dbReference>
<reference evidence="2 3" key="1">
    <citation type="journal article" date="2015" name="Nature">
        <title>rRNA introns, odd ribosomes, and small enigmatic genomes across a large radiation of phyla.</title>
        <authorList>
            <person name="Brown C.T."/>
            <person name="Hug L.A."/>
            <person name="Thomas B.C."/>
            <person name="Sharon I."/>
            <person name="Castelle C.J."/>
            <person name="Singh A."/>
            <person name="Wilkins M.J."/>
            <person name="Williams K.H."/>
            <person name="Banfield J.F."/>
        </authorList>
    </citation>
    <scope>NUCLEOTIDE SEQUENCE [LARGE SCALE GENOMIC DNA]</scope>
</reference>
<dbReference type="Pfam" id="PF13091">
    <property type="entry name" value="PLDc_2"/>
    <property type="match status" value="2"/>
</dbReference>
<dbReference type="Gene3D" id="3.30.870.10">
    <property type="entry name" value="Endonuclease Chain A"/>
    <property type="match status" value="2"/>
</dbReference>
<dbReference type="CDD" id="cd09110">
    <property type="entry name" value="PLDc_CLS_1"/>
    <property type="match status" value="1"/>
</dbReference>